<dbReference type="Proteomes" id="UP001205601">
    <property type="component" value="Unassembled WGS sequence"/>
</dbReference>
<gene>
    <name evidence="1" type="ORF">N5I32_09320</name>
</gene>
<protein>
    <recommendedName>
        <fullName evidence="3">Lipoprotein</fullName>
    </recommendedName>
</protein>
<dbReference type="PROSITE" id="PS51257">
    <property type="entry name" value="PROKAR_LIPOPROTEIN"/>
    <property type="match status" value="1"/>
</dbReference>
<comment type="caution">
    <text evidence="1">The sequence shown here is derived from an EMBL/GenBank/DDBJ whole genome shotgun (WGS) entry which is preliminary data.</text>
</comment>
<keyword evidence="2" id="KW-1185">Reference proteome</keyword>
<evidence type="ECO:0008006" key="3">
    <source>
        <dbReference type="Google" id="ProtNLM"/>
    </source>
</evidence>
<dbReference type="RefSeq" id="WP_261495159.1">
    <property type="nucleotide sequence ID" value="NZ_JAOCQF010000001.1"/>
</dbReference>
<name>A0ABT2NLC3_9RHOB</name>
<evidence type="ECO:0000313" key="2">
    <source>
        <dbReference type="Proteomes" id="UP001205601"/>
    </source>
</evidence>
<accession>A0ABT2NLC3</accession>
<proteinExistence type="predicted"/>
<organism evidence="1 2">
    <name type="scientific">Albidovulum sediminis</name>
    <dbReference type="NCBI Taxonomy" id="3066345"/>
    <lineage>
        <taxon>Bacteria</taxon>
        <taxon>Pseudomonadati</taxon>
        <taxon>Pseudomonadota</taxon>
        <taxon>Alphaproteobacteria</taxon>
        <taxon>Rhodobacterales</taxon>
        <taxon>Paracoccaceae</taxon>
        <taxon>Albidovulum</taxon>
    </lineage>
</organism>
<reference evidence="2" key="1">
    <citation type="submission" date="2023-07" db="EMBL/GenBank/DDBJ databases">
        <title>Defluviimonas sediminis sp. nov., isolated from mangrove sediment.</title>
        <authorList>
            <person name="Liu L."/>
            <person name="Li J."/>
            <person name="Huang Y."/>
            <person name="Pan J."/>
            <person name="Li M."/>
        </authorList>
    </citation>
    <scope>NUCLEOTIDE SEQUENCE [LARGE SCALE GENOMIC DNA]</scope>
    <source>
        <strain evidence="2">FT324</strain>
    </source>
</reference>
<dbReference type="EMBL" id="JAOCQF010000001">
    <property type="protein sequence ID" value="MCT8329710.1"/>
    <property type="molecule type" value="Genomic_DNA"/>
</dbReference>
<evidence type="ECO:0000313" key="1">
    <source>
        <dbReference type="EMBL" id="MCT8329710.1"/>
    </source>
</evidence>
<sequence length="47" mass="5439">MRTLAALLPLAVLVLTGCERLADDYRKDRGVMKILRDGEYRIVEEEF</sequence>